<accession>A0AAD6ZXR0</accession>
<dbReference type="Pfam" id="PF22893">
    <property type="entry name" value="ULD_2"/>
    <property type="match status" value="1"/>
</dbReference>
<evidence type="ECO:0000313" key="2">
    <source>
        <dbReference type="EMBL" id="KAJ7343029.1"/>
    </source>
</evidence>
<evidence type="ECO:0000313" key="3">
    <source>
        <dbReference type="Proteomes" id="UP001218218"/>
    </source>
</evidence>
<reference evidence="2" key="1">
    <citation type="submission" date="2023-03" db="EMBL/GenBank/DDBJ databases">
        <title>Massive genome expansion in bonnet fungi (Mycena s.s.) driven by repeated elements and novel gene families across ecological guilds.</title>
        <authorList>
            <consortium name="Lawrence Berkeley National Laboratory"/>
            <person name="Harder C.B."/>
            <person name="Miyauchi S."/>
            <person name="Viragh M."/>
            <person name="Kuo A."/>
            <person name="Thoen E."/>
            <person name="Andreopoulos B."/>
            <person name="Lu D."/>
            <person name="Skrede I."/>
            <person name="Drula E."/>
            <person name="Henrissat B."/>
            <person name="Morin E."/>
            <person name="Kohler A."/>
            <person name="Barry K."/>
            <person name="LaButti K."/>
            <person name="Morin E."/>
            <person name="Salamov A."/>
            <person name="Lipzen A."/>
            <person name="Mereny Z."/>
            <person name="Hegedus B."/>
            <person name="Baldrian P."/>
            <person name="Stursova M."/>
            <person name="Weitz H."/>
            <person name="Taylor A."/>
            <person name="Grigoriev I.V."/>
            <person name="Nagy L.G."/>
            <person name="Martin F."/>
            <person name="Kauserud H."/>
        </authorList>
    </citation>
    <scope>NUCLEOTIDE SEQUENCE</scope>
    <source>
        <strain evidence="2">CBHHK002</strain>
    </source>
</reference>
<sequence length="410" mass="45885">MAFALTYGSFGDIVETARLAKRSIDILRSGRASYERQKVISALKGMHDDVATLSTFLDLDSPSPNVRYITDQLSTELACCRSLMQQLFAKMNRCNGVMGRILMALSEETELISWRTEISQRRDSLQLLLGILNSILSLEAGERLGRVKSQVLSVGSQVHNVEAQVQNIGAEVRNFRALTVMSLAASHLMVRRVSSVGNKVQQVHQLMHKLSPRDLSEPVFFVMDPLGRTITIQVSYCDGFNDLDRILKAHLHDRPQAGSRYVERGDYSVVSTDGIVLRPFELAGRLRAGIQLEISIIKRRRHRFEPTPQKCPHCDHTNENSQDNGWIHCSIRTCGQKYQITSTERVAEMEEILWSQTSLQGNGTEFFRLIQIEAIYVSMAVFGTAIDLTDHLANHQDSVGILVLGSVSVG</sequence>
<dbReference type="InterPro" id="IPR054464">
    <property type="entry name" value="ULD_fung"/>
</dbReference>
<dbReference type="AlphaFoldDB" id="A0AAD6ZXR0"/>
<evidence type="ECO:0000259" key="1">
    <source>
        <dbReference type="Pfam" id="PF22893"/>
    </source>
</evidence>
<feature type="domain" description="Ubiquitin-like" evidence="1">
    <location>
        <begin position="219"/>
        <end position="299"/>
    </location>
</feature>
<name>A0AAD6ZXR0_9AGAR</name>
<proteinExistence type="predicted"/>
<protein>
    <recommendedName>
        <fullName evidence="1">Ubiquitin-like domain-containing protein</fullName>
    </recommendedName>
</protein>
<dbReference type="Proteomes" id="UP001218218">
    <property type="component" value="Unassembled WGS sequence"/>
</dbReference>
<comment type="caution">
    <text evidence="2">The sequence shown here is derived from an EMBL/GenBank/DDBJ whole genome shotgun (WGS) entry which is preliminary data.</text>
</comment>
<organism evidence="2 3">
    <name type="scientific">Mycena albidolilacea</name>
    <dbReference type="NCBI Taxonomy" id="1033008"/>
    <lineage>
        <taxon>Eukaryota</taxon>
        <taxon>Fungi</taxon>
        <taxon>Dikarya</taxon>
        <taxon>Basidiomycota</taxon>
        <taxon>Agaricomycotina</taxon>
        <taxon>Agaricomycetes</taxon>
        <taxon>Agaricomycetidae</taxon>
        <taxon>Agaricales</taxon>
        <taxon>Marasmiineae</taxon>
        <taxon>Mycenaceae</taxon>
        <taxon>Mycena</taxon>
    </lineage>
</organism>
<gene>
    <name evidence="2" type="ORF">DFH08DRAFT_1081965</name>
</gene>
<dbReference type="EMBL" id="JARIHO010000024">
    <property type="protein sequence ID" value="KAJ7343029.1"/>
    <property type="molecule type" value="Genomic_DNA"/>
</dbReference>
<keyword evidence="3" id="KW-1185">Reference proteome</keyword>